<gene>
    <name evidence="1" type="ORF">JW886_06255</name>
</gene>
<dbReference type="AlphaFoldDB" id="A0AA45KGW5"/>
<accession>A0AA45KGW5</accession>
<evidence type="ECO:0000313" key="1">
    <source>
        <dbReference type="EMBL" id="QSE76071.1"/>
    </source>
</evidence>
<evidence type="ECO:0000313" key="2">
    <source>
        <dbReference type="Proteomes" id="UP000663608"/>
    </source>
</evidence>
<name>A0AA45KGW5_9LACT</name>
<dbReference type="RefSeq" id="WP_200407293.1">
    <property type="nucleotide sequence ID" value="NZ_BNDT01000003.1"/>
</dbReference>
<reference evidence="1 2" key="1">
    <citation type="submission" date="2021-02" db="EMBL/GenBank/DDBJ databases">
        <title>Complete genome sequence of Lactococcus lactis strain K_LL004.</title>
        <authorList>
            <person name="Kim H.B."/>
        </authorList>
    </citation>
    <scope>NUCLEOTIDE SEQUENCE [LARGE SCALE GENOMIC DNA]</scope>
    <source>
        <strain evidence="1 2">K_LL004</strain>
    </source>
</reference>
<sequence>MSKKISVAVVKNSKQQDERNAILADTFDNRWFQNEWKHKFKSLTSNTKK</sequence>
<dbReference type="EMBL" id="CP070872">
    <property type="protein sequence ID" value="QSE76071.1"/>
    <property type="molecule type" value="Genomic_DNA"/>
</dbReference>
<dbReference type="KEGG" id="lti:JW886_06255"/>
<organism evidence="1 2">
    <name type="scientific">Lactococcus taiwanensis</name>
    <dbReference type="NCBI Taxonomy" id="1151742"/>
    <lineage>
        <taxon>Bacteria</taxon>
        <taxon>Bacillati</taxon>
        <taxon>Bacillota</taxon>
        <taxon>Bacilli</taxon>
        <taxon>Lactobacillales</taxon>
        <taxon>Streptococcaceae</taxon>
        <taxon>Lactococcus</taxon>
    </lineage>
</organism>
<keyword evidence="2" id="KW-1185">Reference proteome</keyword>
<dbReference type="Proteomes" id="UP000663608">
    <property type="component" value="Chromosome"/>
</dbReference>
<protein>
    <submittedName>
        <fullName evidence="1">Uncharacterized protein</fullName>
    </submittedName>
</protein>
<proteinExistence type="predicted"/>